<dbReference type="Gene3D" id="2.40.128.130">
    <property type="entry name" value="Autotransporter beta-domain"/>
    <property type="match status" value="1"/>
</dbReference>
<name>A0ABX0V136_9HYPH</name>
<dbReference type="SUPFAM" id="SSF48317">
    <property type="entry name" value="Acid phosphatase/Vanadium-dependent haloperoxidase"/>
    <property type="match status" value="1"/>
</dbReference>
<protein>
    <submittedName>
        <fullName evidence="3">Outer membrane autotransporter protein</fullName>
    </submittedName>
</protein>
<gene>
    <name evidence="3" type="ORF">FHS82_002116</name>
</gene>
<evidence type="ECO:0000313" key="3">
    <source>
        <dbReference type="EMBL" id="NIJ58274.1"/>
    </source>
</evidence>
<dbReference type="Gene3D" id="1.20.144.10">
    <property type="entry name" value="Phosphatidic acid phosphatase type 2/haloperoxidase"/>
    <property type="match status" value="1"/>
</dbReference>
<accession>A0ABX0V136</accession>
<dbReference type="PROSITE" id="PS51208">
    <property type="entry name" value="AUTOTRANSPORTER"/>
    <property type="match status" value="1"/>
</dbReference>
<dbReference type="SMART" id="SM00014">
    <property type="entry name" value="acidPPc"/>
    <property type="match status" value="1"/>
</dbReference>
<dbReference type="SMART" id="SM00869">
    <property type="entry name" value="Autotransporter"/>
    <property type="match status" value="1"/>
</dbReference>
<sequence>MAQTATNIGAINALSPFSTLLNTQAGRDVLDRNLATAIGINNASTDAERAQALSDNTFAGLLLSATNGRVVSDSLGTALNGIFSQQVYFYPDPKSPYIGYGLPYNTTNVSAATTGLFYDVNYNAAFSDSEAAKTFFADGTVHNEPAHGVTLPEGGRFNVYDLAYNPPEETRNAIGNSRPFQVSSGSIERFSGVDLLGLPVDSGKDILNASLKTSPAFPSGHTTFGYSSALLFAMLVPERFQEALTRGSEFGDSRIVLGVHYPLDVIGGRIIALQNVARAMQESPALFVAANADLRKLLEGGCGTDIATCAARGAPDRFSDKAANKADFTYRLTYGLGSVGPTDRGPVVPEGAEVLLSTRFPYLDDGQRRDVLATTELPSGGPLDDGSGWARLDLFSAADGYGAFMSNVTVTMDAAKGGFNARDSWNNDISGAGGLTKAGTGTLALTGQNTYSGPTYITGGLLTVDGALKNSSVTVGRGAALNGTGSAAGLAVGSGGTVAPGHSIGSFTVSGNATFSAGSFYVVDVNAAGLSDHLAVAGKATIEGGLVQVLAETGSYDPRTRYTILTANGGVAGRFEGVTSNLAFLTPSLSYGATDAFLTLTRNDISFATIAQTANQAATAVGVQSAGPDSAIYNAVVGLSTPEALVAFNALSGEIHSAVKTAAIEDSRFVRDAALGRLRAAQDGVNGAAGVVTYDAKDQPVVKGALPAPTPASANAPYAFWGQGFGSWGKTDGNFNAGDIDRTTGGFFIGADALVSDNWRFGALAGYSRTEVDLDDRLSSADSDNYHLGLYGGGQWNAFSLRFGGAYTWHDVSADRFATFAGFSDGLRGSYDAATAQVFGEVGYRFDVGAVSFEPFAGLAYVNLHTDGFVERGGAAALFSKGDDTDVTYSTLGLRLSATFDLGSVKATARGLVGWRHAFDDITPESTFWFGRGSAFTTSSVPVARDVAVLEAGLDAAVTDAVTVGLSYAGQLGDDTQDHGFKANLNWKF</sequence>
<dbReference type="InterPro" id="IPR001011">
    <property type="entry name" value="Acid_Pase_classA_bac"/>
</dbReference>
<keyword evidence="4" id="KW-1185">Reference proteome</keyword>
<feature type="domain" description="Autotransporter" evidence="2">
    <location>
        <begin position="713"/>
        <end position="989"/>
    </location>
</feature>
<dbReference type="Pfam" id="PF03797">
    <property type="entry name" value="Autotransporter"/>
    <property type="match status" value="1"/>
</dbReference>
<dbReference type="SUPFAM" id="SSF103515">
    <property type="entry name" value="Autotransporter"/>
    <property type="match status" value="1"/>
</dbReference>
<dbReference type="InterPro" id="IPR051551">
    <property type="entry name" value="Autotransporter_adhesion"/>
</dbReference>
<comment type="caution">
    <text evidence="3">The sequence shown here is derived from an EMBL/GenBank/DDBJ whole genome shotgun (WGS) entry which is preliminary data.</text>
</comment>
<dbReference type="Pfam" id="PF12951">
    <property type="entry name" value="PATR"/>
    <property type="match status" value="1"/>
</dbReference>
<dbReference type="PRINTS" id="PR00483">
    <property type="entry name" value="BACPHPHTASE"/>
</dbReference>
<dbReference type="NCBIfam" id="TIGR01414">
    <property type="entry name" value="autotrans_barl"/>
    <property type="match status" value="1"/>
</dbReference>
<organism evidence="3 4">
    <name type="scientific">Pseudochelatococcus lubricantis</name>
    <dbReference type="NCBI Taxonomy" id="1538102"/>
    <lineage>
        <taxon>Bacteria</taxon>
        <taxon>Pseudomonadati</taxon>
        <taxon>Pseudomonadota</taxon>
        <taxon>Alphaproteobacteria</taxon>
        <taxon>Hyphomicrobiales</taxon>
        <taxon>Chelatococcaceae</taxon>
        <taxon>Pseudochelatococcus</taxon>
    </lineage>
</organism>
<keyword evidence="1" id="KW-0732">Signal</keyword>
<dbReference type="PANTHER" id="PTHR35037">
    <property type="entry name" value="C-TERMINAL REGION OF AIDA-LIKE PROTEIN"/>
    <property type="match status" value="1"/>
</dbReference>
<dbReference type="InterPro" id="IPR036709">
    <property type="entry name" value="Autotransporte_beta_dom_sf"/>
</dbReference>
<dbReference type="Proteomes" id="UP001429580">
    <property type="component" value="Unassembled WGS sequence"/>
</dbReference>
<dbReference type="InterPro" id="IPR006315">
    <property type="entry name" value="OM_autotransptr_brl_dom"/>
</dbReference>
<dbReference type="RefSeq" id="WP_166952140.1">
    <property type="nucleotide sequence ID" value="NZ_JAASQI010000004.1"/>
</dbReference>
<dbReference type="NCBIfam" id="TIGR02601">
    <property type="entry name" value="autotrns_rpt"/>
    <property type="match status" value="1"/>
</dbReference>
<reference evidence="3 4" key="1">
    <citation type="submission" date="2020-03" db="EMBL/GenBank/DDBJ databases">
        <title>Genomic Encyclopedia of Type Strains, Phase IV (KMG-IV): sequencing the most valuable type-strain genomes for metagenomic binning, comparative biology and taxonomic classification.</title>
        <authorList>
            <person name="Goeker M."/>
        </authorList>
    </citation>
    <scope>NUCLEOTIDE SEQUENCE [LARGE SCALE GENOMIC DNA]</scope>
    <source>
        <strain evidence="3 4">DSM 103870</strain>
    </source>
</reference>
<dbReference type="InterPro" id="IPR005546">
    <property type="entry name" value="Autotransporte_beta"/>
</dbReference>
<dbReference type="EMBL" id="JAASQI010000004">
    <property type="protein sequence ID" value="NIJ58274.1"/>
    <property type="molecule type" value="Genomic_DNA"/>
</dbReference>
<evidence type="ECO:0000256" key="1">
    <source>
        <dbReference type="ARBA" id="ARBA00022729"/>
    </source>
</evidence>
<evidence type="ECO:0000313" key="4">
    <source>
        <dbReference type="Proteomes" id="UP001429580"/>
    </source>
</evidence>
<proteinExistence type="predicted"/>
<dbReference type="Pfam" id="PF01569">
    <property type="entry name" value="PAP2"/>
    <property type="match status" value="1"/>
</dbReference>
<dbReference type="InterPro" id="IPR036938">
    <property type="entry name" value="PAP2/HPO_sf"/>
</dbReference>
<dbReference type="InterPro" id="IPR000326">
    <property type="entry name" value="PAP2/HPO"/>
</dbReference>
<dbReference type="InterPro" id="IPR013425">
    <property type="entry name" value="Autotrns_rpt"/>
</dbReference>
<dbReference type="InterPro" id="IPR011050">
    <property type="entry name" value="Pectin_lyase_fold/virulence"/>
</dbReference>
<dbReference type="PANTHER" id="PTHR35037:SF3">
    <property type="entry name" value="C-TERMINAL REGION OF AIDA-LIKE PROTEIN"/>
    <property type="match status" value="1"/>
</dbReference>
<evidence type="ECO:0000259" key="2">
    <source>
        <dbReference type="PROSITE" id="PS51208"/>
    </source>
</evidence>
<dbReference type="SUPFAM" id="SSF51126">
    <property type="entry name" value="Pectin lyase-like"/>
    <property type="match status" value="1"/>
</dbReference>